<dbReference type="InterPro" id="IPR025256">
    <property type="entry name" value="TM7S3/TM198-like_dom"/>
</dbReference>
<dbReference type="Proteomes" id="UP000732380">
    <property type="component" value="Unassembled WGS sequence"/>
</dbReference>
<feature type="compositionally biased region" description="Basic and acidic residues" evidence="5">
    <location>
        <begin position="773"/>
        <end position="786"/>
    </location>
</feature>
<name>A0A9P7Q4D2_9HYPO</name>
<feature type="domain" description="TM7S3/TM198-like" evidence="8">
    <location>
        <begin position="135"/>
        <end position="338"/>
    </location>
</feature>
<feature type="signal peptide" evidence="7">
    <location>
        <begin position="1"/>
        <end position="23"/>
    </location>
</feature>
<feature type="chain" id="PRO_5040454714" description="TM7S3/TM198-like domain-containing protein" evidence="7">
    <location>
        <begin position="24"/>
        <end position="1192"/>
    </location>
</feature>
<feature type="compositionally biased region" description="Basic and acidic residues" evidence="5">
    <location>
        <begin position="354"/>
        <end position="383"/>
    </location>
</feature>
<feature type="region of interest" description="Disordered" evidence="5">
    <location>
        <begin position="354"/>
        <end position="417"/>
    </location>
</feature>
<proteinExistence type="predicted"/>
<evidence type="ECO:0000256" key="7">
    <source>
        <dbReference type="SAM" id="SignalP"/>
    </source>
</evidence>
<evidence type="ECO:0000256" key="6">
    <source>
        <dbReference type="SAM" id="Phobius"/>
    </source>
</evidence>
<feature type="transmembrane region" description="Helical" evidence="6">
    <location>
        <begin position="157"/>
        <end position="177"/>
    </location>
</feature>
<feature type="transmembrane region" description="Helical" evidence="6">
    <location>
        <begin position="131"/>
        <end position="150"/>
    </location>
</feature>
<comment type="subcellular location">
    <subcellularLocation>
        <location evidence="1">Membrane</location>
        <topology evidence="1">Multi-pass membrane protein</topology>
    </subcellularLocation>
</comment>
<dbReference type="EMBL" id="SRQM01000105">
    <property type="protein sequence ID" value="KAG6118352.1"/>
    <property type="molecule type" value="Genomic_DNA"/>
</dbReference>
<dbReference type="PANTHER" id="PTHR39469">
    <property type="entry name" value="CHROMOSOME 1, WHOLE GENOME SHOTGUN SEQUENCE"/>
    <property type="match status" value="1"/>
</dbReference>
<feature type="region of interest" description="Disordered" evidence="5">
    <location>
        <begin position="660"/>
        <end position="901"/>
    </location>
</feature>
<keyword evidence="10" id="KW-1185">Reference proteome</keyword>
<feature type="compositionally biased region" description="Low complexity" evidence="5">
    <location>
        <begin position="35"/>
        <end position="51"/>
    </location>
</feature>
<feature type="region of interest" description="Disordered" evidence="5">
    <location>
        <begin position="1054"/>
        <end position="1080"/>
    </location>
</feature>
<evidence type="ECO:0000256" key="3">
    <source>
        <dbReference type="ARBA" id="ARBA00022989"/>
    </source>
</evidence>
<sequence>MTMIAGRLGALMLLLLFVQFAYSQSYALAKRDGGATSTASPTSAPAQSITTDAAGQDRDGQKLGGSTTLPDRSDASGFKTIISSSTQTATSSVLPTASSATSSGIPDSSTYYNSTIPFGQLPLPPHLTPGWGVAGVVLLVTGVVYTLVGIKNRWIHTFFSTAYMTALGVTVLIVYVINVPPTNALQGGYVVAVILSGCAVGIAAMFFKELTEGFGCALGGFCLSMWLLCLVPGGLVHTVPSKAAFIAIFTLAGFALYFSRRTRDYALIVLIAFGGSTVTVLGIDCFSRAGLKEFWAYVWAVNDNLFPLGADTYPVTKGIRVETAAIVFIFLAGIVSQIRLWKIVREKNAKRAADRAQEKRSLEREEENVGRQIEESNARERQQWEVIYGNGTADSTTDSRATNDSENGSEKRLRPRYVAPNEKPTAEIIEKAAMSDSDQSMHGPDRGLIAAEDAEQGKVTVRVAADDIPESATDVDGETLDEKADLKQEAKDFSDSNRNSRYTTWSRRVSQAQTMTEAPEVVPLPFTVPEASDVRSDEDRSSIATFAEDDEAAVSTVPRKHVSLSKRLSKGSVSLLRNLSQVSERTGGGACASDAGRSTEELVMGDFCQTEDDERSLAATVDDESLSGVDGLSLVEETGQNNSGAETEFSQGNIEIHAQLGKKDDELHDHVGQKEGAAKPQPVSVSVFEPASVVDQEQPPDLNKSSACVREESRRDGEQVAETCRDPTLSPNTTQSYENTKSVASASSTPASLTRDRLPRPLSRVAMSYRTNEWAKHLSRAERPEPDELLLPLARARKTASERKERPVSVNIEELQQTAGIGGPPSDVRRSASKVSEPESPKSVSRQPPKQQIQMPPVSSVVSPILHTGRDSPLERRLPRLPTAPPSPALKKTPSGLRHSSSTFMPIAEEPIDESTEDATATDCLEIPQSLSRQSSVAAYDTRSQASVSASASAPSRSPIPGVVSYANPQTLIGQREMFLRRKSYGNLLSNTPEPPFVSQRSGGDTGSLHNYPLYAAAPILSDPDDVPLSQRKEMMRKSSMMSLSRSSVLPATAHAGSLNRQDSSNSLANKSQTMRSSPLPSFAAREAQLANFRQSVQQDLRSGTPIMMNSGRETPFGSANVLVGGREAEIQRNIEMQRNVLMGQKEAEAHRREMQRREKEHVDRAFDERMRNGDMLEAHREAMRRMQRIAK</sequence>
<evidence type="ECO:0000313" key="9">
    <source>
        <dbReference type="EMBL" id="KAG6118352.1"/>
    </source>
</evidence>
<dbReference type="GO" id="GO:0016020">
    <property type="term" value="C:membrane"/>
    <property type="evidence" value="ECO:0007669"/>
    <property type="project" value="UniProtKB-SubCell"/>
</dbReference>
<feature type="compositionally biased region" description="Basic and acidic residues" evidence="5">
    <location>
        <begin position="868"/>
        <end position="878"/>
    </location>
</feature>
<keyword evidence="7" id="KW-0732">Signal</keyword>
<evidence type="ECO:0000313" key="10">
    <source>
        <dbReference type="Proteomes" id="UP000732380"/>
    </source>
</evidence>
<organism evidence="9 10">
    <name type="scientific">Claviceps humidiphila</name>
    <dbReference type="NCBI Taxonomy" id="1294629"/>
    <lineage>
        <taxon>Eukaryota</taxon>
        <taxon>Fungi</taxon>
        <taxon>Dikarya</taxon>
        <taxon>Ascomycota</taxon>
        <taxon>Pezizomycotina</taxon>
        <taxon>Sordariomycetes</taxon>
        <taxon>Hypocreomycetidae</taxon>
        <taxon>Hypocreales</taxon>
        <taxon>Clavicipitaceae</taxon>
        <taxon>Claviceps</taxon>
    </lineage>
</organism>
<feature type="region of interest" description="Disordered" evidence="5">
    <location>
        <begin position="33"/>
        <end position="76"/>
    </location>
</feature>
<dbReference type="PANTHER" id="PTHR39469:SF1">
    <property type="entry name" value="DUF4203 DOMAIN-CONTAINING PROTEIN"/>
    <property type="match status" value="1"/>
</dbReference>
<dbReference type="Pfam" id="PF13886">
    <property type="entry name" value="TM7S3_TM198"/>
    <property type="match status" value="1"/>
</dbReference>
<evidence type="ECO:0000256" key="2">
    <source>
        <dbReference type="ARBA" id="ARBA00022692"/>
    </source>
</evidence>
<feature type="transmembrane region" description="Helical" evidence="6">
    <location>
        <begin position="265"/>
        <end position="283"/>
    </location>
</feature>
<keyword evidence="4 6" id="KW-0472">Membrane</keyword>
<gene>
    <name evidence="9" type="ORF">E4U13_000262</name>
</gene>
<evidence type="ECO:0000256" key="1">
    <source>
        <dbReference type="ARBA" id="ARBA00004141"/>
    </source>
</evidence>
<feature type="transmembrane region" description="Helical" evidence="6">
    <location>
        <begin position="214"/>
        <end position="235"/>
    </location>
</feature>
<evidence type="ECO:0000259" key="8">
    <source>
        <dbReference type="Pfam" id="PF13886"/>
    </source>
</evidence>
<feature type="compositionally biased region" description="Polar residues" evidence="5">
    <location>
        <begin position="496"/>
        <end position="516"/>
    </location>
</feature>
<feature type="compositionally biased region" description="Polar residues" evidence="5">
    <location>
        <begin position="392"/>
        <end position="406"/>
    </location>
</feature>
<evidence type="ECO:0000256" key="5">
    <source>
        <dbReference type="SAM" id="MobiDB-lite"/>
    </source>
</evidence>
<keyword evidence="3 6" id="KW-1133">Transmembrane helix</keyword>
<feature type="transmembrane region" description="Helical" evidence="6">
    <location>
        <begin position="189"/>
        <end position="207"/>
    </location>
</feature>
<comment type="caution">
    <text evidence="9">The sequence shown here is derived from an EMBL/GenBank/DDBJ whole genome shotgun (WGS) entry which is preliminary data.</text>
</comment>
<evidence type="ECO:0000256" key="4">
    <source>
        <dbReference type="ARBA" id="ARBA00023136"/>
    </source>
</evidence>
<dbReference type="AlphaFoldDB" id="A0A9P7Q4D2"/>
<feature type="compositionally biased region" description="Polar residues" evidence="5">
    <location>
        <begin position="1059"/>
        <end position="1080"/>
    </location>
</feature>
<protein>
    <recommendedName>
        <fullName evidence="8">TM7S3/TM198-like domain-containing protein</fullName>
    </recommendedName>
</protein>
<feature type="transmembrane region" description="Helical" evidence="6">
    <location>
        <begin position="241"/>
        <end position="258"/>
    </location>
</feature>
<feature type="compositionally biased region" description="Polar residues" evidence="5">
    <location>
        <begin position="729"/>
        <end position="752"/>
    </location>
</feature>
<reference evidence="9 10" key="1">
    <citation type="journal article" date="2020" name="bioRxiv">
        <title>Whole genome comparisons of ergot fungi reveals the divergence and evolution of species within the genus Claviceps are the result of varying mechanisms driving genome evolution and host range expansion.</title>
        <authorList>
            <person name="Wyka S.A."/>
            <person name="Mondo S.J."/>
            <person name="Liu M."/>
            <person name="Dettman J."/>
            <person name="Nalam V."/>
            <person name="Broders K.D."/>
        </authorList>
    </citation>
    <scope>NUCLEOTIDE SEQUENCE [LARGE SCALE GENOMIC DNA]</scope>
    <source>
        <strain evidence="9 10">LM576</strain>
    </source>
</reference>
<feature type="region of interest" description="Disordered" evidence="5">
    <location>
        <begin position="487"/>
        <end position="518"/>
    </location>
</feature>
<feature type="compositionally biased region" description="Polar residues" evidence="5">
    <location>
        <begin position="842"/>
        <end position="854"/>
    </location>
</feature>
<keyword evidence="2 6" id="KW-0812">Transmembrane</keyword>
<feature type="compositionally biased region" description="Basic and acidic residues" evidence="5">
    <location>
        <begin position="709"/>
        <end position="718"/>
    </location>
</feature>
<accession>A0A9P7Q4D2</accession>
<feature type="compositionally biased region" description="Basic and acidic residues" evidence="5">
    <location>
        <begin position="661"/>
        <end position="677"/>
    </location>
</feature>